<evidence type="ECO:0000313" key="1">
    <source>
        <dbReference type="EMBL" id="KAL0292899.1"/>
    </source>
</evidence>
<accession>A0AAW2JEK3</accession>
<dbReference type="AlphaFoldDB" id="A0AAW2JEK3"/>
<reference evidence="1" key="2">
    <citation type="journal article" date="2024" name="Plant">
        <title>Genomic evolution and insights into agronomic trait innovations of Sesamum species.</title>
        <authorList>
            <person name="Miao H."/>
            <person name="Wang L."/>
            <person name="Qu L."/>
            <person name="Liu H."/>
            <person name="Sun Y."/>
            <person name="Le M."/>
            <person name="Wang Q."/>
            <person name="Wei S."/>
            <person name="Zheng Y."/>
            <person name="Lin W."/>
            <person name="Duan Y."/>
            <person name="Cao H."/>
            <person name="Xiong S."/>
            <person name="Wang X."/>
            <person name="Wei L."/>
            <person name="Li C."/>
            <person name="Ma Q."/>
            <person name="Ju M."/>
            <person name="Zhao R."/>
            <person name="Li G."/>
            <person name="Mu C."/>
            <person name="Tian Q."/>
            <person name="Mei H."/>
            <person name="Zhang T."/>
            <person name="Gao T."/>
            <person name="Zhang H."/>
        </authorList>
    </citation>
    <scope>NUCLEOTIDE SEQUENCE</scope>
    <source>
        <strain evidence="1">KEN8</strain>
    </source>
</reference>
<organism evidence="1">
    <name type="scientific">Sesamum calycinum</name>
    <dbReference type="NCBI Taxonomy" id="2727403"/>
    <lineage>
        <taxon>Eukaryota</taxon>
        <taxon>Viridiplantae</taxon>
        <taxon>Streptophyta</taxon>
        <taxon>Embryophyta</taxon>
        <taxon>Tracheophyta</taxon>
        <taxon>Spermatophyta</taxon>
        <taxon>Magnoliopsida</taxon>
        <taxon>eudicotyledons</taxon>
        <taxon>Gunneridae</taxon>
        <taxon>Pentapetalae</taxon>
        <taxon>asterids</taxon>
        <taxon>lamiids</taxon>
        <taxon>Lamiales</taxon>
        <taxon>Pedaliaceae</taxon>
        <taxon>Sesamum</taxon>
    </lineage>
</organism>
<comment type="caution">
    <text evidence="1">The sequence shown here is derived from an EMBL/GenBank/DDBJ whole genome shotgun (WGS) entry which is preliminary data.</text>
</comment>
<gene>
    <name evidence="1" type="ORF">Scaly_3150200</name>
</gene>
<protein>
    <submittedName>
        <fullName evidence="1">Uncharacterized protein</fullName>
    </submittedName>
</protein>
<dbReference type="EMBL" id="JACGWM010001448">
    <property type="protein sequence ID" value="KAL0292899.1"/>
    <property type="molecule type" value="Genomic_DNA"/>
</dbReference>
<name>A0AAW2JEK3_9LAMI</name>
<sequence length="184" mass="20821">MVSIALLLFRPNPDFVLLLPIVEPDRLDSFPRPGLSLCFVLLYRRLNEDTRSARLSQIPTTGPSPFRNNTPTEAKAKESMVTPWEEPLPSCLIGGASIHQRRLKVLSEPCWIVTHHTALKPNLWWIPGDKVKALDPLPHTLRCSSPSIKDFYSRDRLSFKPLSFGSDKSSPFGRFAQVVFPYLP</sequence>
<reference evidence="1" key="1">
    <citation type="submission" date="2020-06" db="EMBL/GenBank/DDBJ databases">
        <authorList>
            <person name="Li T."/>
            <person name="Hu X."/>
            <person name="Zhang T."/>
            <person name="Song X."/>
            <person name="Zhang H."/>
            <person name="Dai N."/>
            <person name="Sheng W."/>
            <person name="Hou X."/>
            <person name="Wei L."/>
        </authorList>
    </citation>
    <scope>NUCLEOTIDE SEQUENCE</scope>
    <source>
        <strain evidence="1">KEN8</strain>
        <tissue evidence="1">Leaf</tissue>
    </source>
</reference>
<proteinExistence type="predicted"/>